<evidence type="ECO:0000256" key="5">
    <source>
        <dbReference type="ARBA" id="ARBA00022842"/>
    </source>
</evidence>
<proteinExistence type="predicted"/>
<dbReference type="SUPFAM" id="SSF56784">
    <property type="entry name" value="HAD-like"/>
    <property type="match status" value="1"/>
</dbReference>
<protein>
    <recommendedName>
        <fullName evidence="8">Phosphoserine phosphatase</fullName>
    </recommendedName>
</protein>
<evidence type="ECO:0000313" key="7">
    <source>
        <dbReference type="Proteomes" id="UP001190700"/>
    </source>
</evidence>
<reference evidence="6 7" key="1">
    <citation type="journal article" date="2015" name="Genome Biol. Evol.">
        <title>Comparative Genomics of a Bacterivorous Green Alga Reveals Evolutionary Causalities and Consequences of Phago-Mixotrophic Mode of Nutrition.</title>
        <authorList>
            <person name="Burns J.A."/>
            <person name="Paasch A."/>
            <person name="Narechania A."/>
            <person name="Kim E."/>
        </authorList>
    </citation>
    <scope>NUCLEOTIDE SEQUENCE [LARGE SCALE GENOMIC DNA]</scope>
    <source>
        <strain evidence="6 7">PLY_AMNH</strain>
    </source>
</reference>
<dbReference type="InterPro" id="IPR036412">
    <property type="entry name" value="HAD-like_sf"/>
</dbReference>
<keyword evidence="4" id="KW-0378">Hydrolase</keyword>
<dbReference type="GO" id="GO:0009507">
    <property type="term" value="C:chloroplast"/>
    <property type="evidence" value="ECO:0007669"/>
    <property type="project" value="TreeGrafter"/>
</dbReference>
<name>A0AAE0H0D7_9CHLO</name>
<evidence type="ECO:0000256" key="2">
    <source>
        <dbReference type="ARBA" id="ARBA00022605"/>
    </source>
</evidence>
<dbReference type="AlphaFoldDB" id="A0AAE0H0D7"/>
<evidence type="ECO:0000256" key="4">
    <source>
        <dbReference type="ARBA" id="ARBA00022801"/>
    </source>
</evidence>
<comment type="caution">
    <text evidence="6">The sequence shown here is derived from an EMBL/GenBank/DDBJ whole genome shotgun (WGS) entry which is preliminary data.</text>
</comment>
<evidence type="ECO:0000256" key="3">
    <source>
        <dbReference type="ARBA" id="ARBA00022723"/>
    </source>
</evidence>
<dbReference type="PANTHER" id="PTHR43344:SF2">
    <property type="entry name" value="PHOSPHOSERINE PHOSPHATASE"/>
    <property type="match status" value="1"/>
</dbReference>
<dbReference type="PANTHER" id="PTHR43344">
    <property type="entry name" value="PHOSPHOSERINE PHOSPHATASE"/>
    <property type="match status" value="1"/>
</dbReference>
<accession>A0AAE0H0D7</accession>
<dbReference type="GO" id="GO:0036424">
    <property type="term" value="F:L-phosphoserine phosphatase activity"/>
    <property type="evidence" value="ECO:0007669"/>
    <property type="project" value="TreeGrafter"/>
</dbReference>
<feature type="non-terminal residue" evidence="6">
    <location>
        <position position="204"/>
    </location>
</feature>
<dbReference type="InterPro" id="IPR050582">
    <property type="entry name" value="HAD-like_SerB"/>
</dbReference>
<evidence type="ECO:0000313" key="6">
    <source>
        <dbReference type="EMBL" id="KAK3287563.1"/>
    </source>
</evidence>
<comment type="cofactor">
    <cofactor evidence="1">
        <name>Mg(2+)</name>
        <dbReference type="ChEBI" id="CHEBI:18420"/>
    </cofactor>
</comment>
<dbReference type="FunFam" id="1.10.150.210:FF:000003">
    <property type="entry name" value="Phosphoserine phosphatase SerB"/>
    <property type="match status" value="1"/>
</dbReference>
<keyword evidence="2" id="KW-0028">Amino-acid biosynthesis</keyword>
<dbReference type="EMBL" id="LGRX02000799">
    <property type="protein sequence ID" value="KAK3287563.1"/>
    <property type="molecule type" value="Genomic_DNA"/>
</dbReference>
<evidence type="ECO:0000256" key="1">
    <source>
        <dbReference type="ARBA" id="ARBA00001946"/>
    </source>
</evidence>
<keyword evidence="5" id="KW-0460">Magnesium</keyword>
<organism evidence="6 7">
    <name type="scientific">Cymbomonas tetramitiformis</name>
    <dbReference type="NCBI Taxonomy" id="36881"/>
    <lineage>
        <taxon>Eukaryota</taxon>
        <taxon>Viridiplantae</taxon>
        <taxon>Chlorophyta</taxon>
        <taxon>Pyramimonadophyceae</taxon>
        <taxon>Pyramimonadales</taxon>
        <taxon>Pyramimonadaceae</taxon>
        <taxon>Cymbomonas</taxon>
    </lineage>
</organism>
<gene>
    <name evidence="6" type="ORF">CYMTET_4935</name>
</gene>
<sequence>MGHIVQPLPAAPALQGFRAQPLHLVARNSPPAFSRRCLSSLLSSGSASKTVQLSCGRLSSAKEVMATDSSGIKTIPSDEVLAVWRGAKAVCFDVDSTVCVDEGIDELAAYLGAGEAVAAWTAKAMGGNVPFQDALSARLELMTPSRDSVDAFLKANPPRLSKGIDTLVSTLQHRWVRLRAEAGASCSTGGYVCEMRPGRAAALV</sequence>
<keyword evidence="3" id="KW-0479">Metal-binding</keyword>
<keyword evidence="7" id="KW-1185">Reference proteome</keyword>
<dbReference type="GO" id="GO:0006564">
    <property type="term" value="P:L-serine biosynthetic process"/>
    <property type="evidence" value="ECO:0007669"/>
    <property type="project" value="TreeGrafter"/>
</dbReference>
<dbReference type="GO" id="GO:0000287">
    <property type="term" value="F:magnesium ion binding"/>
    <property type="evidence" value="ECO:0007669"/>
    <property type="project" value="TreeGrafter"/>
</dbReference>
<evidence type="ECO:0008006" key="8">
    <source>
        <dbReference type="Google" id="ProtNLM"/>
    </source>
</evidence>
<dbReference type="Gene3D" id="1.10.150.210">
    <property type="entry name" value="Phosphoserine phosphatase, domain 2"/>
    <property type="match status" value="1"/>
</dbReference>
<dbReference type="Proteomes" id="UP001190700">
    <property type="component" value="Unassembled WGS sequence"/>
</dbReference>